<evidence type="ECO:0000313" key="1">
    <source>
        <dbReference type="EMBL" id="CAH9103927.1"/>
    </source>
</evidence>
<comment type="caution">
    <text evidence="1">The sequence shown here is derived from an EMBL/GenBank/DDBJ whole genome shotgun (WGS) entry which is preliminary data.</text>
</comment>
<gene>
    <name evidence="1" type="ORF">CEURO_LOCUS16330</name>
</gene>
<name>A0A9P0ZID7_CUSEU</name>
<dbReference type="AlphaFoldDB" id="A0A9P0ZID7"/>
<evidence type="ECO:0000313" key="2">
    <source>
        <dbReference type="Proteomes" id="UP001152484"/>
    </source>
</evidence>
<protein>
    <submittedName>
        <fullName evidence="1">Uncharacterized protein</fullName>
    </submittedName>
</protein>
<sequence length="104" mass="11744">MIKKSVPIKACILKFLNRPLLETPLNIVSLLFLCKRPLISFVGFASQLRTKKHPNDDDPSYAPYVFSPTVLELLRSFVPFTGILLCLNEGSYETSFNQFALCFG</sequence>
<dbReference type="EMBL" id="CAMAPE010000045">
    <property type="protein sequence ID" value="CAH9103927.1"/>
    <property type="molecule type" value="Genomic_DNA"/>
</dbReference>
<reference evidence="1" key="1">
    <citation type="submission" date="2022-07" db="EMBL/GenBank/DDBJ databases">
        <authorList>
            <person name="Macas J."/>
            <person name="Novak P."/>
            <person name="Neumann P."/>
        </authorList>
    </citation>
    <scope>NUCLEOTIDE SEQUENCE</scope>
</reference>
<dbReference type="Proteomes" id="UP001152484">
    <property type="component" value="Unassembled WGS sequence"/>
</dbReference>
<organism evidence="1 2">
    <name type="scientific">Cuscuta europaea</name>
    <name type="common">European dodder</name>
    <dbReference type="NCBI Taxonomy" id="41803"/>
    <lineage>
        <taxon>Eukaryota</taxon>
        <taxon>Viridiplantae</taxon>
        <taxon>Streptophyta</taxon>
        <taxon>Embryophyta</taxon>
        <taxon>Tracheophyta</taxon>
        <taxon>Spermatophyta</taxon>
        <taxon>Magnoliopsida</taxon>
        <taxon>eudicotyledons</taxon>
        <taxon>Gunneridae</taxon>
        <taxon>Pentapetalae</taxon>
        <taxon>asterids</taxon>
        <taxon>lamiids</taxon>
        <taxon>Solanales</taxon>
        <taxon>Convolvulaceae</taxon>
        <taxon>Cuscuteae</taxon>
        <taxon>Cuscuta</taxon>
        <taxon>Cuscuta subgen. Cuscuta</taxon>
    </lineage>
</organism>
<keyword evidence="2" id="KW-1185">Reference proteome</keyword>
<accession>A0A9P0ZID7</accession>
<proteinExistence type="predicted"/>